<feature type="region of interest" description="Disordered" evidence="9">
    <location>
        <begin position="1"/>
        <end position="47"/>
    </location>
</feature>
<evidence type="ECO:0000256" key="5">
    <source>
        <dbReference type="ARBA" id="ARBA00022846"/>
    </source>
</evidence>
<dbReference type="PANTHER" id="PTHR46613:SF1">
    <property type="entry name" value="RADIAL SPOKE HEAD 10 HOMOLOG B-RELATED"/>
    <property type="match status" value="1"/>
</dbReference>
<evidence type="ECO:0000256" key="9">
    <source>
        <dbReference type="SAM" id="MobiDB-lite"/>
    </source>
</evidence>
<dbReference type="SMART" id="SM00698">
    <property type="entry name" value="MORN"/>
    <property type="match status" value="9"/>
</dbReference>
<evidence type="ECO:0000313" key="11">
    <source>
        <dbReference type="Proteomes" id="UP000241890"/>
    </source>
</evidence>
<feature type="compositionally biased region" description="Basic and acidic residues" evidence="9">
    <location>
        <begin position="612"/>
        <end position="634"/>
    </location>
</feature>
<organism evidence="10 11">
    <name type="scientific">Hondaea fermentalgiana</name>
    <dbReference type="NCBI Taxonomy" id="2315210"/>
    <lineage>
        <taxon>Eukaryota</taxon>
        <taxon>Sar</taxon>
        <taxon>Stramenopiles</taxon>
        <taxon>Bigyra</taxon>
        <taxon>Labyrinthulomycetes</taxon>
        <taxon>Thraustochytrida</taxon>
        <taxon>Thraustochytriidae</taxon>
        <taxon>Hondaea</taxon>
    </lineage>
</organism>
<protein>
    <submittedName>
        <fullName evidence="10">Phosphatidylinositol 4-phosphate 5-kinase 1</fullName>
    </submittedName>
</protein>
<keyword evidence="11" id="KW-1185">Reference proteome</keyword>
<keyword evidence="4" id="KW-0677">Repeat</keyword>
<dbReference type="GO" id="GO:0016301">
    <property type="term" value="F:kinase activity"/>
    <property type="evidence" value="ECO:0007669"/>
    <property type="project" value="UniProtKB-KW"/>
</dbReference>
<dbReference type="OrthoDB" id="294378at2759"/>
<dbReference type="SUPFAM" id="SSF82185">
    <property type="entry name" value="Histone H3 K4-specific methyltransferase SET7/9 N-terminal domain"/>
    <property type="match status" value="3"/>
</dbReference>
<evidence type="ECO:0000256" key="3">
    <source>
        <dbReference type="ARBA" id="ARBA00022490"/>
    </source>
</evidence>
<feature type="compositionally biased region" description="Basic and acidic residues" evidence="9">
    <location>
        <begin position="596"/>
        <end position="605"/>
    </location>
</feature>
<keyword evidence="7" id="KW-0206">Cytoskeleton</keyword>
<dbReference type="AlphaFoldDB" id="A0A2R5GUL3"/>
<dbReference type="InterPro" id="IPR003409">
    <property type="entry name" value="MORN"/>
</dbReference>
<keyword evidence="5" id="KW-0282">Flagellum</keyword>
<evidence type="ECO:0000256" key="1">
    <source>
        <dbReference type="ARBA" id="ARBA00004230"/>
    </source>
</evidence>
<feature type="compositionally biased region" description="Basic and acidic residues" evidence="9">
    <location>
        <begin position="698"/>
        <end position="718"/>
    </location>
</feature>
<dbReference type="GO" id="GO:0031514">
    <property type="term" value="C:motile cilium"/>
    <property type="evidence" value="ECO:0007669"/>
    <property type="project" value="UniProtKB-SubCell"/>
</dbReference>
<keyword evidence="10" id="KW-0418">Kinase</keyword>
<keyword evidence="3" id="KW-0963">Cytoplasm</keyword>
<evidence type="ECO:0000256" key="8">
    <source>
        <dbReference type="ARBA" id="ARBA00023273"/>
    </source>
</evidence>
<evidence type="ECO:0000256" key="7">
    <source>
        <dbReference type="ARBA" id="ARBA00023212"/>
    </source>
</evidence>
<keyword evidence="10" id="KW-0808">Transferase</keyword>
<dbReference type="GO" id="GO:0005930">
    <property type="term" value="C:axoneme"/>
    <property type="evidence" value="ECO:0007669"/>
    <property type="project" value="UniProtKB-SubCell"/>
</dbReference>
<keyword evidence="8" id="KW-0966">Cell projection</keyword>
<dbReference type="EMBL" id="BEYU01000121">
    <property type="protein sequence ID" value="GBG32353.1"/>
    <property type="molecule type" value="Genomic_DNA"/>
</dbReference>
<dbReference type="PANTHER" id="PTHR46613">
    <property type="entry name" value="RADIAL SPOKE HEAD 10 HOMOLOG B-RELATED"/>
    <property type="match status" value="1"/>
</dbReference>
<name>A0A2R5GUL3_9STRA</name>
<dbReference type="Gene3D" id="2.20.110.10">
    <property type="entry name" value="Histone H3 K4-specific methyltransferase SET7/9 N-terminal domain"/>
    <property type="match status" value="4"/>
</dbReference>
<feature type="region of interest" description="Disordered" evidence="9">
    <location>
        <begin position="588"/>
        <end position="655"/>
    </location>
</feature>
<dbReference type="InParanoid" id="A0A2R5GUL3"/>
<comment type="caution">
    <text evidence="10">The sequence shown here is derived from an EMBL/GenBank/DDBJ whole genome shotgun (WGS) entry which is preliminary data.</text>
</comment>
<proteinExistence type="predicted"/>
<dbReference type="Proteomes" id="UP000241890">
    <property type="component" value="Unassembled WGS sequence"/>
</dbReference>
<reference evidence="10 11" key="1">
    <citation type="submission" date="2017-12" db="EMBL/GenBank/DDBJ databases">
        <title>Sequencing, de novo assembly and annotation of complete genome of a new Thraustochytrid species, strain FCC1311.</title>
        <authorList>
            <person name="Sedici K."/>
            <person name="Godart F."/>
            <person name="Aiese Cigliano R."/>
            <person name="Sanseverino W."/>
            <person name="Barakat M."/>
            <person name="Ortet P."/>
            <person name="Marechal E."/>
            <person name="Cagnac O."/>
            <person name="Amato A."/>
        </authorList>
    </citation>
    <scope>NUCLEOTIDE SEQUENCE [LARGE SCALE GENOMIC DNA]</scope>
</reference>
<gene>
    <name evidence="10" type="ORF">FCC1311_085782</name>
</gene>
<accession>A0A2R5GUL3</accession>
<evidence type="ECO:0000256" key="6">
    <source>
        <dbReference type="ARBA" id="ARBA00023069"/>
    </source>
</evidence>
<feature type="region of interest" description="Disordered" evidence="9">
    <location>
        <begin position="673"/>
        <end position="746"/>
    </location>
</feature>
<comment type="subcellular location">
    <subcellularLocation>
        <location evidence="1">Cell projection</location>
        <location evidence="1">Cilium</location>
        <location evidence="1">Flagellum</location>
    </subcellularLocation>
    <subcellularLocation>
        <location evidence="2">Cytoplasm</location>
        <location evidence="2">Cytoskeleton</location>
        <location evidence="2">Cilium axoneme</location>
    </subcellularLocation>
</comment>
<keyword evidence="6" id="KW-0969">Cilium</keyword>
<dbReference type="Pfam" id="PF02493">
    <property type="entry name" value="MORN"/>
    <property type="match status" value="10"/>
</dbReference>
<evidence type="ECO:0000256" key="2">
    <source>
        <dbReference type="ARBA" id="ARBA00004430"/>
    </source>
</evidence>
<sequence>MTEAAQPVDLDLAREEEKDEVSVQSAAPETHEKQETPPAQELAPSRRIEIEPRLLETAVFVQKDTQTGTEAEEGQIHGFGVLVWQDGCKYEGDFETNAAHGQGKISWVDGSWYEGDFVDGLREGQGRFESACGNITYEGAWKASKRHGTGVLRQAQDASRRAATYEGEWADGLRHGSGRMSYSSGDMYDGEWAADKPDGFGRMEWYAHNERYVGQWRQGKRHGQGQHAWLDVDPTASEPLSPKSPTETQPRRVMCNHYEGAWEADRRNGQGTFFYADGSRYKGEWKDDLKQGHGVYTFTDGRVYQGNFERDRMEGPEPLSETHSTKAFGSLGIELEIKDLIPGIGPKCRRVLREVENVLLRWNANLRNTYMRCSHLVEPKVHGNERLGNAATDGHVFAMRLWQFWAYCETCKIIDDHVTLAKINRILRDVRQAHDSSFGADSEVRPDAVEDIHDRYTPVLFREFVEALVRIAHAKFAPNESELGLSVLVARLLNKHAVLFDMVLEQDLDEAIASCCCHGWGANSKHDDDGHDALVQVYNKIAESSDAQSSDRTVNVRSLVTTLKHAHVVTSSRSTCLRIPALTLDLSDPQETAGAHAEEGEGKEEVDAESSEEAKLDSSRSDAEKSESKEKDGENPESSEENQMTAPPTPPPPLELHLTVQEALALSLGRPVSANAFGEPTPRSADDGQGGIGEEAGEEKVDEISEHPSGKTSARETEASPADEAPPSTRSNESDQDQGFSGNGDAAESSIVLAPAPPLRTSADDLNRELLLCELDGVVRSMVETILAKLSARGSIAPANKDEEDTLMQYLHDHLLKALLK</sequence>
<evidence type="ECO:0000256" key="4">
    <source>
        <dbReference type="ARBA" id="ARBA00022737"/>
    </source>
</evidence>
<evidence type="ECO:0000313" key="10">
    <source>
        <dbReference type="EMBL" id="GBG32353.1"/>
    </source>
</evidence>